<proteinExistence type="predicted"/>
<name>A0A060IC28_RHIET</name>
<protein>
    <submittedName>
        <fullName evidence="2">Uncharacterized protein</fullName>
    </submittedName>
</protein>
<dbReference type="EMBL" id="CP006991">
    <property type="protein sequence ID" value="AIC31307.1"/>
    <property type="molecule type" value="Genomic_DNA"/>
</dbReference>
<gene>
    <name evidence="2" type="ORF">IE4771_PE00081</name>
</gene>
<feature type="compositionally biased region" description="Basic and acidic residues" evidence="1">
    <location>
        <begin position="44"/>
        <end position="55"/>
    </location>
</feature>
<keyword evidence="2" id="KW-0614">Plasmid</keyword>
<dbReference type="HOGENOM" id="CLU_2864714_0_0_5"/>
<evidence type="ECO:0000313" key="2">
    <source>
        <dbReference type="EMBL" id="AIC31307.1"/>
    </source>
</evidence>
<evidence type="ECO:0000313" key="3">
    <source>
        <dbReference type="Proteomes" id="UP000027180"/>
    </source>
</evidence>
<accession>A0A060IC28</accession>
<organism evidence="2 3">
    <name type="scientific">Rhizobium etli bv. mimosae str. IE4771</name>
    <dbReference type="NCBI Taxonomy" id="1432050"/>
    <lineage>
        <taxon>Bacteria</taxon>
        <taxon>Pseudomonadati</taxon>
        <taxon>Pseudomonadota</taxon>
        <taxon>Alphaproteobacteria</taxon>
        <taxon>Hyphomicrobiales</taxon>
        <taxon>Rhizobiaceae</taxon>
        <taxon>Rhizobium/Agrobacterium group</taxon>
        <taxon>Rhizobium</taxon>
    </lineage>
</organism>
<reference evidence="2 3" key="1">
    <citation type="submission" date="2013-12" db="EMBL/GenBank/DDBJ databases">
        <title>Complete genome sequence of Rhizobium etli bv. mimosae IE4771.</title>
        <authorList>
            <person name="Bustos P."/>
            <person name="Santamaria R.I."/>
            <person name="Lozano L."/>
            <person name="Ormeno-Orrillo E."/>
            <person name="Rogel M.A."/>
            <person name="Romero D."/>
            <person name="Cevallos M.A."/>
            <person name="Martinez-Romero E."/>
            <person name="Gonzalez V."/>
        </authorList>
    </citation>
    <scope>NUCLEOTIDE SEQUENCE [LARGE SCALE GENOMIC DNA]</scope>
    <source>
        <strain evidence="2 3">IE4771</strain>
        <plasmid evidence="3">Plasmid pRetIE4771e</plasmid>
    </source>
</reference>
<geneLocation type="plasmid" evidence="2 3">
    <name>pRetIE4771e</name>
</geneLocation>
<dbReference type="Proteomes" id="UP000027180">
    <property type="component" value="Plasmid pRetIE4771e"/>
</dbReference>
<sequence length="64" mass="7382">MCKIFASGLVSKKEYFFAGRNDLTAKLSDVTGYGRSNDPYRQTDQFRLKTEEPRLRPHPPSWSS</sequence>
<feature type="region of interest" description="Disordered" evidence="1">
    <location>
        <begin position="34"/>
        <end position="64"/>
    </location>
</feature>
<dbReference type="AlphaFoldDB" id="A0A060IC28"/>
<dbReference type="KEGG" id="rei:IE4771_PE00081"/>
<evidence type="ECO:0000256" key="1">
    <source>
        <dbReference type="SAM" id="MobiDB-lite"/>
    </source>
</evidence>